<keyword evidence="5" id="KW-0665">Pyrimidine biosynthesis</keyword>
<proteinExistence type="predicted"/>
<dbReference type="Pfam" id="PF01180">
    <property type="entry name" value="DHO_dh"/>
    <property type="match status" value="1"/>
</dbReference>
<evidence type="ECO:0000256" key="1">
    <source>
        <dbReference type="ARBA" id="ARBA00001917"/>
    </source>
</evidence>
<evidence type="ECO:0000259" key="7">
    <source>
        <dbReference type="Pfam" id="PF01180"/>
    </source>
</evidence>
<dbReference type="PIRSF" id="PIRSF000164">
    <property type="entry name" value="DHO_oxidase"/>
    <property type="match status" value="1"/>
</dbReference>
<evidence type="ECO:0000313" key="9">
    <source>
        <dbReference type="Proteomes" id="UP000005143"/>
    </source>
</evidence>
<evidence type="ECO:0000256" key="6">
    <source>
        <dbReference type="ARBA" id="ARBA00023002"/>
    </source>
</evidence>
<comment type="pathway">
    <text evidence="2">Pyrimidine metabolism; UMP biosynthesis via de novo pathway.</text>
</comment>
<name>H0EA25_9ACTN</name>
<dbReference type="AlphaFoldDB" id="H0EA25"/>
<keyword evidence="9" id="KW-1185">Reference proteome</keyword>
<organism evidence="8 9">
    <name type="scientific">Patulibacter medicamentivorans</name>
    <dbReference type="NCBI Taxonomy" id="1097667"/>
    <lineage>
        <taxon>Bacteria</taxon>
        <taxon>Bacillati</taxon>
        <taxon>Actinomycetota</taxon>
        <taxon>Thermoleophilia</taxon>
        <taxon>Solirubrobacterales</taxon>
        <taxon>Patulibacteraceae</taxon>
        <taxon>Patulibacter</taxon>
    </lineage>
</organism>
<dbReference type="InterPro" id="IPR005720">
    <property type="entry name" value="Dihydroorotate_DH_cat"/>
</dbReference>
<dbReference type="PANTHER" id="PTHR48109:SF1">
    <property type="entry name" value="DIHYDROOROTATE DEHYDROGENASE (FUMARATE)"/>
    <property type="match status" value="1"/>
</dbReference>
<dbReference type="Gene3D" id="2.30.26.10">
    <property type="entry name" value="Dihydroorotate Dehydrogenase A, chain A, domain 2"/>
    <property type="match status" value="1"/>
</dbReference>
<dbReference type="InterPro" id="IPR050074">
    <property type="entry name" value="DHO_dehydrogenase"/>
</dbReference>
<feature type="domain" description="Dihydroorotate dehydrogenase catalytic" evidence="7">
    <location>
        <begin position="8"/>
        <end position="279"/>
    </location>
</feature>
<keyword evidence="6 8" id="KW-0560">Oxidoreductase</keyword>
<comment type="cofactor">
    <cofactor evidence="1">
        <name>FMN</name>
        <dbReference type="ChEBI" id="CHEBI:58210"/>
    </cofactor>
</comment>
<evidence type="ECO:0000256" key="3">
    <source>
        <dbReference type="ARBA" id="ARBA00022630"/>
    </source>
</evidence>
<dbReference type="SUPFAM" id="SSF51395">
    <property type="entry name" value="FMN-linked oxidoreductases"/>
    <property type="match status" value="1"/>
</dbReference>
<reference evidence="8 9" key="1">
    <citation type="journal article" date="2013" name="Biodegradation">
        <title>Quantitative proteomic analysis of ibuprofen-degrading Patulibacter sp. strain I11.</title>
        <authorList>
            <person name="Almeida B."/>
            <person name="Kjeldal H."/>
            <person name="Lolas I."/>
            <person name="Knudsen A.D."/>
            <person name="Carvalho G."/>
            <person name="Nielsen K.L."/>
            <person name="Barreto Crespo M.T."/>
            <person name="Stensballe A."/>
            <person name="Nielsen J.L."/>
        </authorList>
    </citation>
    <scope>NUCLEOTIDE SEQUENCE [LARGE SCALE GENOMIC DNA]</scope>
    <source>
        <strain evidence="8 9">I11</strain>
    </source>
</reference>
<dbReference type="UniPathway" id="UPA00070"/>
<dbReference type="Proteomes" id="UP000005143">
    <property type="component" value="Unassembled WGS sequence"/>
</dbReference>
<evidence type="ECO:0000313" key="8">
    <source>
        <dbReference type="EMBL" id="EHN09463.1"/>
    </source>
</evidence>
<evidence type="ECO:0000256" key="5">
    <source>
        <dbReference type="ARBA" id="ARBA00022975"/>
    </source>
</evidence>
<accession>H0EA25</accession>
<gene>
    <name evidence="8" type="ORF">PAI11_36980</name>
</gene>
<dbReference type="InterPro" id="IPR012135">
    <property type="entry name" value="Dihydroorotate_DH_1_2"/>
</dbReference>
<dbReference type="InterPro" id="IPR013785">
    <property type="entry name" value="Aldolase_TIM"/>
</dbReference>
<dbReference type="GO" id="GO:0006207">
    <property type="term" value="P:'de novo' pyrimidine nucleobase biosynthetic process"/>
    <property type="evidence" value="ECO:0007669"/>
    <property type="project" value="TreeGrafter"/>
</dbReference>
<dbReference type="GO" id="GO:0044205">
    <property type="term" value="P:'de novo' UMP biosynthetic process"/>
    <property type="evidence" value="ECO:0007669"/>
    <property type="project" value="UniProtKB-UniPathway"/>
</dbReference>
<keyword evidence="4" id="KW-0288">FMN</keyword>
<dbReference type="InterPro" id="IPR023359">
    <property type="entry name" value="Dihydro_DH_chainA_dom2"/>
</dbReference>
<dbReference type="EC" id="1.3.98.1" evidence="8"/>
<dbReference type="Gene3D" id="3.20.20.70">
    <property type="entry name" value="Aldolase class I"/>
    <property type="match status" value="1"/>
</dbReference>
<comment type="caution">
    <text evidence="8">The sequence shown here is derived from an EMBL/GenBank/DDBJ whole genome shotgun (WGS) entry which is preliminary data.</text>
</comment>
<dbReference type="RefSeq" id="WP_007578085.1">
    <property type="nucleotide sequence ID" value="NZ_AGUD01000287.1"/>
</dbReference>
<evidence type="ECO:0000256" key="4">
    <source>
        <dbReference type="ARBA" id="ARBA00022643"/>
    </source>
</evidence>
<dbReference type="GO" id="GO:0005737">
    <property type="term" value="C:cytoplasm"/>
    <property type="evidence" value="ECO:0007669"/>
    <property type="project" value="InterPro"/>
</dbReference>
<dbReference type="EMBL" id="AGUD01000287">
    <property type="protein sequence ID" value="EHN09463.1"/>
    <property type="molecule type" value="Genomic_DNA"/>
</dbReference>
<dbReference type="GO" id="GO:1990663">
    <property type="term" value="F:dihydroorotate dehydrogenase (fumarate) activity"/>
    <property type="evidence" value="ECO:0007669"/>
    <property type="project" value="UniProtKB-EC"/>
</dbReference>
<evidence type="ECO:0000256" key="2">
    <source>
        <dbReference type="ARBA" id="ARBA00004725"/>
    </source>
</evidence>
<protein>
    <submittedName>
        <fullName evidence="8">Dihydroorotate dehydrogenase catalytic subunit</fullName>
        <ecNumber evidence="8">1.3.98.1</ecNumber>
    </submittedName>
</protein>
<dbReference type="OrthoDB" id="9794954at2"/>
<keyword evidence="3" id="KW-0285">Flavoprotein</keyword>
<dbReference type="PANTHER" id="PTHR48109">
    <property type="entry name" value="DIHYDROOROTATE DEHYDROGENASE (QUINONE), MITOCHONDRIAL-RELATED"/>
    <property type="match status" value="1"/>
</dbReference>
<sequence>MASATESLATTLAGVPLEHPVLNAAGTAKSHDDVARLARSAVAAVTVGSITLEPREGNAGEVYAARDGYAVNALGMPNRGAPFYREALPEMAAVAHAAGKPLIVSVAGFDPDEYGELAHLAADAGADLVELNLGCPNVWSDGSQHRIASFDPDLVARSIAAAAGAGAPLGAKLSPLSDPVLLAEVAAVLADGAARFVVTANTFPNGLVLREDGRPAIDVGFGGVSGAAMKPIALGQVAQLRAQLPDRIDLVGVGGVRRGSDVDDLLRAGACAVGAATLFWNAGEDPRSFGDLLADWVS</sequence>